<feature type="transmembrane region" description="Helical" evidence="1">
    <location>
        <begin position="334"/>
        <end position="359"/>
    </location>
</feature>
<feature type="transmembrane region" description="Helical" evidence="1">
    <location>
        <begin position="123"/>
        <end position="144"/>
    </location>
</feature>
<feature type="transmembrane region" description="Helical" evidence="1">
    <location>
        <begin position="240"/>
        <end position="262"/>
    </location>
</feature>
<accession>A0AAN7HHE8</accession>
<keyword evidence="1" id="KW-0472">Membrane</keyword>
<feature type="transmembrane region" description="Helical" evidence="1">
    <location>
        <begin position="21"/>
        <end position="47"/>
    </location>
</feature>
<reference evidence="2" key="1">
    <citation type="journal article" date="2023" name="Mol. Phylogenet. Evol.">
        <title>Genome-scale phylogeny and comparative genomics of the fungal order Sordariales.</title>
        <authorList>
            <person name="Hensen N."/>
            <person name="Bonometti L."/>
            <person name="Westerberg I."/>
            <person name="Brannstrom I.O."/>
            <person name="Guillou S."/>
            <person name="Cros-Aarteil S."/>
            <person name="Calhoun S."/>
            <person name="Haridas S."/>
            <person name="Kuo A."/>
            <person name="Mondo S."/>
            <person name="Pangilinan J."/>
            <person name="Riley R."/>
            <person name="LaButti K."/>
            <person name="Andreopoulos B."/>
            <person name="Lipzen A."/>
            <person name="Chen C."/>
            <person name="Yan M."/>
            <person name="Daum C."/>
            <person name="Ng V."/>
            <person name="Clum A."/>
            <person name="Steindorff A."/>
            <person name="Ohm R.A."/>
            <person name="Martin F."/>
            <person name="Silar P."/>
            <person name="Natvig D.O."/>
            <person name="Lalanne C."/>
            <person name="Gautier V."/>
            <person name="Ament-Velasquez S.L."/>
            <person name="Kruys A."/>
            <person name="Hutchinson M.I."/>
            <person name="Powell A.J."/>
            <person name="Barry K."/>
            <person name="Miller A.N."/>
            <person name="Grigoriev I.V."/>
            <person name="Debuchy R."/>
            <person name="Gladieux P."/>
            <person name="Hiltunen Thoren M."/>
            <person name="Johannesson H."/>
        </authorList>
    </citation>
    <scope>NUCLEOTIDE SEQUENCE</scope>
    <source>
        <strain evidence="2">CBS 532.94</strain>
    </source>
</reference>
<feature type="transmembrane region" description="Helical" evidence="1">
    <location>
        <begin position="59"/>
        <end position="77"/>
    </location>
</feature>
<evidence type="ECO:0000313" key="2">
    <source>
        <dbReference type="EMBL" id="KAK4240604.1"/>
    </source>
</evidence>
<keyword evidence="3" id="KW-1185">Reference proteome</keyword>
<feature type="transmembrane region" description="Helical" evidence="1">
    <location>
        <begin position="165"/>
        <end position="187"/>
    </location>
</feature>
<keyword evidence="1" id="KW-1133">Transmembrane helix</keyword>
<feature type="transmembrane region" description="Helical" evidence="1">
    <location>
        <begin position="89"/>
        <end position="107"/>
    </location>
</feature>
<name>A0AAN7HHE8_9PEZI</name>
<keyword evidence="1" id="KW-0812">Transmembrane</keyword>
<feature type="transmembrane region" description="Helical" evidence="1">
    <location>
        <begin position="199"/>
        <end position="220"/>
    </location>
</feature>
<sequence length="370" mass="40388">MAQRTSPDSSGRDLYFHFLSYLAGALLWGFSIVNGSVKGLLLAAWTGELGNGTALKTKYTGLPFLDYPIGILVAFFFPGTSGQDEGYQLFVVDAFSAFAVAFVWLHVEASRPGPKPKWITRPAIWAVLWQLFGAAIILPLYYVIHLRWASQNTLPQLSNVDRARALTPAFLLGVVAPTAVVMAPTWVPRSAEAHQTIVTLFLLSPFWVSGIVMAATRVSAWFSSLSSSTTARRNKGAATWWVKAVHLQTALVSAAAHLYVMYRVFFDPTDPEKVDLARMYVPVPPNGPAGLTDAITSGSWLFLQFDHIIISLSSLSWALLLLEKTPLGPHLGKAALVLVLLIAALLVGPGATVSLALYFREPHLREDVKE</sequence>
<comment type="caution">
    <text evidence="2">The sequence shown here is derived from an EMBL/GenBank/DDBJ whole genome shotgun (WGS) entry which is preliminary data.</text>
</comment>
<proteinExistence type="predicted"/>
<evidence type="ECO:0000313" key="3">
    <source>
        <dbReference type="Proteomes" id="UP001303760"/>
    </source>
</evidence>
<reference evidence="2" key="2">
    <citation type="submission" date="2023-05" db="EMBL/GenBank/DDBJ databases">
        <authorList>
            <consortium name="Lawrence Berkeley National Laboratory"/>
            <person name="Steindorff A."/>
            <person name="Hensen N."/>
            <person name="Bonometti L."/>
            <person name="Westerberg I."/>
            <person name="Brannstrom I.O."/>
            <person name="Guillou S."/>
            <person name="Cros-Aarteil S."/>
            <person name="Calhoun S."/>
            <person name="Haridas S."/>
            <person name="Kuo A."/>
            <person name="Mondo S."/>
            <person name="Pangilinan J."/>
            <person name="Riley R."/>
            <person name="Labutti K."/>
            <person name="Andreopoulos B."/>
            <person name="Lipzen A."/>
            <person name="Chen C."/>
            <person name="Yanf M."/>
            <person name="Daum C."/>
            <person name="Ng V."/>
            <person name="Clum A."/>
            <person name="Ohm R."/>
            <person name="Martin F."/>
            <person name="Silar P."/>
            <person name="Natvig D."/>
            <person name="Lalanne C."/>
            <person name="Gautier V."/>
            <person name="Ament-Velasquez S.L."/>
            <person name="Kruys A."/>
            <person name="Hutchinson M.I."/>
            <person name="Powell A.J."/>
            <person name="Barry K."/>
            <person name="Miller A.N."/>
            <person name="Grigoriev I.V."/>
            <person name="Debuchy R."/>
            <person name="Gladieux P."/>
            <person name="Thoren M.H."/>
            <person name="Johannesson H."/>
        </authorList>
    </citation>
    <scope>NUCLEOTIDE SEQUENCE</scope>
    <source>
        <strain evidence="2">CBS 532.94</strain>
    </source>
</reference>
<dbReference type="AlphaFoldDB" id="A0AAN7HHE8"/>
<protein>
    <submittedName>
        <fullName evidence="2">Uncharacterized protein</fullName>
    </submittedName>
</protein>
<organism evidence="2 3">
    <name type="scientific">Achaetomium macrosporum</name>
    <dbReference type="NCBI Taxonomy" id="79813"/>
    <lineage>
        <taxon>Eukaryota</taxon>
        <taxon>Fungi</taxon>
        <taxon>Dikarya</taxon>
        <taxon>Ascomycota</taxon>
        <taxon>Pezizomycotina</taxon>
        <taxon>Sordariomycetes</taxon>
        <taxon>Sordariomycetidae</taxon>
        <taxon>Sordariales</taxon>
        <taxon>Chaetomiaceae</taxon>
        <taxon>Achaetomium</taxon>
    </lineage>
</organism>
<dbReference type="Proteomes" id="UP001303760">
    <property type="component" value="Unassembled WGS sequence"/>
</dbReference>
<feature type="transmembrane region" description="Helical" evidence="1">
    <location>
        <begin position="301"/>
        <end position="322"/>
    </location>
</feature>
<dbReference type="EMBL" id="MU860037">
    <property type="protein sequence ID" value="KAK4240604.1"/>
    <property type="molecule type" value="Genomic_DNA"/>
</dbReference>
<evidence type="ECO:0000256" key="1">
    <source>
        <dbReference type="SAM" id="Phobius"/>
    </source>
</evidence>
<gene>
    <name evidence="2" type="ORF">C8A03DRAFT_31310</name>
</gene>